<keyword evidence="2" id="KW-1185">Reference proteome</keyword>
<gene>
    <name evidence="1" type="ORF">QC761_100400</name>
</gene>
<dbReference type="EMBL" id="JAFFGZ010000003">
    <property type="protein sequence ID" value="KAK4646925.1"/>
    <property type="molecule type" value="Genomic_DNA"/>
</dbReference>
<dbReference type="GeneID" id="87892769"/>
<sequence length="156" mass="17431">MDADHRHVCKFDSHPDPNYKMLRNALLTAVDAIRSSRPETPPPQPSSLSGHILRLSSAPSLSDATAAALLRSFLGTGDSFETDLAALQVLKQPGSCQWFTSFFLWTRLVVQEFEGDEIMEVVLEQVPADLFAFYRRMSESITFKKRKATLAKSILT</sequence>
<evidence type="ECO:0000313" key="2">
    <source>
        <dbReference type="Proteomes" id="UP001322138"/>
    </source>
</evidence>
<reference evidence="1 2" key="1">
    <citation type="journal article" date="2023" name="bioRxiv">
        <title>High-quality genome assemblies of four members of thePodospora anserinaspecies complex.</title>
        <authorList>
            <person name="Ament-Velasquez S.L."/>
            <person name="Vogan A.A."/>
            <person name="Wallerman O."/>
            <person name="Hartmann F."/>
            <person name="Gautier V."/>
            <person name="Silar P."/>
            <person name="Giraud T."/>
            <person name="Johannesson H."/>
        </authorList>
    </citation>
    <scope>NUCLEOTIDE SEQUENCE [LARGE SCALE GENOMIC DNA]</scope>
    <source>
        <strain evidence="1 2">CBS 112042</strain>
    </source>
</reference>
<comment type="caution">
    <text evidence="1">The sequence shown here is derived from an EMBL/GenBank/DDBJ whole genome shotgun (WGS) entry which is preliminary data.</text>
</comment>
<proteinExistence type="predicted"/>
<evidence type="ECO:0000313" key="1">
    <source>
        <dbReference type="EMBL" id="KAK4646925.1"/>
    </source>
</evidence>
<name>A0ABR0FVF1_9PEZI</name>
<organism evidence="1 2">
    <name type="scientific">Podospora bellae-mahoneyi</name>
    <dbReference type="NCBI Taxonomy" id="2093777"/>
    <lineage>
        <taxon>Eukaryota</taxon>
        <taxon>Fungi</taxon>
        <taxon>Dikarya</taxon>
        <taxon>Ascomycota</taxon>
        <taxon>Pezizomycotina</taxon>
        <taxon>Sordariomycetes</taxon>
        <taxon>Sordariomycetidae</taxon>
        <taxon>Sordariales</taxon>
        <taxon>Podosporaceae</taxon>
        <taxon>Podospora</taxon>
    </lineage>
</organism>
<dbReference type="RefSeq" id="XP_062735901.1">
    <property type="nucleotide sequence ID" value="XM_062873287.1"/>
</dbReference>
<protein>
    <submittedName>
        <fullName evidence="1">Uncharacterized protein</fullName>
    </submittedName>
</protein>
<accession>A0ABR0FVF1</accession>
<dbReference type="Proteomes" id="UP001322138">
    <property type="component" value="Unassembled WGS sequence"/>
</dbReference>